<name>A0A0R1U133_9LACO</name>
<dbReference type="GO" id="GO:0051596">
    <property type="term" value="P:methylglyoxal catabolic process"/>
    <property type="evidence" value="ECO:0007669"/>
    <property type="project" value="TreeGrafter"/>
</dbReference>
<dbReference type="STRING" id="1423783.FC50_GL000600"/>
<comment type="caution">
    <text evidence="5">The sequence shown here is derived from an EMBL/GenBank/DDBJ whole genome shotgun (WGS) entry which is preliminary data.</text>
</comment>
<keyword evidence="2" id="KW-0521">NADP</keyword>
<sequence length="330" mass="36157">MYKADEQRYDHCEPRPAGNSGLVLPPVSLGLWHHFSSADPYADRRDLILNAFDRGVFHFDVANHYGDNEEGSSEALLGQVLGSDLRPYRDELVIATKVGYEIHPGPFGDGTSRKAVLQGIDDSLRRLQLDYVDIFYAHRFDDTVPLEETVRALDSVVRSGKALYIGVSNFETAQAQAAIKMFKDLGTPFVLDQMSYNVFNRNVEETGLLDALRAGGAGVIAYGPLAEGLLSDRYLGGIPADFPIHPTNKHIFAHGLDAATKKLNDLNDIASGRHQTLAQMALAWLLHDPVVASVIIGTTSLDHLEDNLKAVDNSQFSADELAAIDQIVKS</sequence>
<dbReference type="Proteomes" id="UP000051922">
    <property type="component" value="Unassembled WGS sequence"/>
</dbReference>
<dbReference type="OrthoDB" id="9773828at2"/>
<proteinExistence type="inferred from homology"/>
<evidence type="ECO:0000256" key="3">
    <source>
        <dbReference type="ARBA" id="ARBA00023002"/>
    </source>
</evidence>
<dbReference type="GO" id="GO:0016491">
    <property type="term" value="F:oxidoreductase activity"/>
    <property type="evidence" value="ECO:0007669"/>
    <property type="project" value="UniProtKB-KW"/>
</dbReference>
<dbReference type="PANTHER" id="PTHR43150">
    <property type="entry name" value="HYPERKINETIC, ISOFORM M"/>
    <property type="match status" value="1"/>
</dbReference>
<dbReference type="Gene3D" id="3.20.20.100">
    <property type="entry name" value="NADP-dependent oxidoreductase domain"/>
    <property type="match status" value="1"/>
</dbReference>
<evidence type="ECO:0000313" key="5">
    <source>
        <dbReference type="EMBL" id="KRL86638.1"/>
    </source>
</evidence>
<dbReference type="InterPro" id="IPR005399">
    <property type="entry name" value="K_chnl_volt-dep_bsu_KCNAB-rel"/>
</dbReference>
<evidence type="ECO:0000259" key="4">
    <source>
        <dbReference type="Pfam" id="PF00248"/>
    </source>
</evidence>
<protein>
    <submittedName>
        <fullName evidence="5">Aldo keto reductase</fullName>
    </submittedName>
</protein>
<keyword evidence="3" id="KW-0560">Oxidoreductase</keyword>
<comment type="similarity">
    <text evidence="1">Belongs to the shaker potassium channel beta subunit family.</text>
</comment>
<dbReference type="EMBL" id="AZFJ01000040">
    <property type="protein sequence ID" value="KRL86638.1"/>
    <property type="molecule type" value="Genomic_DNA"/>
</dbReference>
<evidence type="ECO:0000256" key="2">
    <source>
        <dbReference type="ARBA" id="ARBA00022857"/>
    </source>
</evidence>
<dbReference type="Pfam" id="PF00248">
    <property type="entry name" value="Aldo_ket_red"/>
    <property type="match status" value="1"/>
</dbReference>
<feature type="domain" description="NADP-dependent oxidoreductase" evidence="4">
    <location>
        <begin position="27"/>
        <end position="328"/>
    </location>
</feature>
<dbReference type="InterPro" id="IPR036812">
    <property type="entry name" value="NAD(P)_OxRdtase_dom_sf"/>
</dbReference>
<gene>
    <name evidence="5" type="ORF">FC50_GL000600</name>
</gene>
<dbReference type="RefSeq" id="WP_054648463.1">
    <property type="nucleotide sequence ID" value="NZ_AZFJ01000040.1"/>
</dbReference>
<evidence type="ECO:0000256" key="1">
    <source>
        <dbReference type="ARBA" id="ARBA00006515"/>
    </source>
</evidence>
<dbReference type="PATRIC" id="fig|1423783.4.peg.620"/>
<accession>A0A0R1U133</accession>
<dbReference type="AlphaFoldDB" id="A0A0R1U133"/>
<reference evidence="5 6" key="1">
    <citation type="journal article" date="2015" name="Genome Announc.">
        <title>Expanding the biotechnology potential of lactobacilli through comparative genomics of 213 strains and associated genera.</title>
        <authorList>
            <person name="Sun Z."/>
            <person name="Harris H.M."/>
            <person name="McCann A."/>
            <person name="Guo C."/>
            <person name="Argimon S."/>
            <person name="Zhang W."/>
            <person name="Yang X."/>
            <person name="Jeffery I.B."/>
            <person name="Cooney J.C."/>
            <person name="Kagawa T.F."/>
            <person name="Liu W."/>
            <person name="Song Y."/>
            <person name="Salvetti E."/>
            <person name="Wrobel A."/>
            <person name="Rasinkangas P."/>
            <person name="Parkhill J."/>
            <person name="Rea M.C."/>
            <person name="O'Sullivan O."/>
            <person name="Ritari J."/>
            <person name="Douillard F.P."/>
            <person name="Paul Ross R."/>
            <person name="Yang R."/>
            <person name="Briner A.E."/>
            <person name="Felis G.E."/>
            <person name="de Vos W.M."/>
            <person name="Barrangou R."/>
            <person name="Klaenhammer T.R."/>
            <person name="Caufield P.W."/>
            <person name="Cui Y."/>
            <person name="Zhang H."/>
            <person name="O'Toole P.W."/>
        </authorList>
    </citation>
    <scope>NUCLEOTIDE SEQUENCE [LARGE SCALE GENOMIC DNA]</scope>
    <source>
        <strain evidence="5 6">DSM 15945</strain>
    </source>
</reference>
<keyword evidence="6" id="KW-1185">Reference proteome</keyword>
<dbReference type="SUPFAM" id="SSF51430">
    <property type="entry name" value="NAD(P)-linked oxidoreductase"/>
    <property type="match status" value="1"/>
</dbReference>
<dbReference type="PANTHER" id="PTHR43150:SF4">
    <property type="entry name" value="L-GLYCERALDEHYDE 3-PHOSPHATE REDUCTASE"/>
    <property type="match status" value="1"/>
</dbReference>
<dbReference type="InterPro" id="IPR023210">
    <property type="entry name" value="NADP_OxRdtase_dom"/>
</dbReference>
<organism evidence="5 6">
    <name type="scientific">Lacticaseibacillus pantheris DSM 15945 = JCM 12539 = NBRC 106106</name>
    <dbReference type="NCBI Taxonomy" id="1423783"/>
    <lineage>
        <taxon>Bacteria</taxon>
        <taxon>Bacillati</taxon>
        <taxon>Bacillota</taxon>
        <taxon>Bacilli</taxon>
        <taxon>Lactobacillales</taxon>
        <taxon>Lactobacillaceae</taxon>
        <taxon>Lacticaseibacillus</taxon>
    </lineage>
</organism>
<dbReference type="CDD" id="cd19089">
    <property type="entry name" value="AKR_AKR14A1_2"/>
    <property type="match status" value="1"/>
</dbReference>
<evidence type="ECO:0000313" key="6">
    <source>
        <dbReference type="Proteomes" id="UP000051922"/>
    </source>
</evidence>